<keyword evidence="3" id="KW-0460">Magnesium</keyword>
<dbReference type="Gene3D" id="3.90.105.10">
    <property type="entry name" value="Molybdopterin biosynthesis moea protein, domain 2"/>
    <property type="match status" value="1"/>
</dbReference>
<dbReference type="InterPro" id="IPR001453">
    <property type="entry name" value="MoaB/Mog_dom"/>
</dbReference>
<dbReference type="Gene3D" id="2.40.340.10">
    <property type="entry name" value="MoeA, C-terminal, domain IV"/>
    <property type="match status" value="1"/>
</dbReference>
<dbReference type="Pfam" id="PF00994">
    <property type="entry name" value="MoCF_biosynth"/>
    <property type="match status" value="1"/>
</dbReference>
<keyword evidence="4" id="KW-1133">Transmembrane helix</keyword>
<comment type="catalytic activity">
    <reaction evidence="3">
        <text>adenylyl-molybdopterin + molybdate = Mo-molybdopterin + AMP + H(+)</text>
        <dbReference type="Rhea" id="RHEA:35047"/>
        <dbReference type="ChEBI" id="CHEBI:15378"/>
        <dbReference type="ChEBI" id="CHEBI:36264"/>
        <dbReference type="ChEBI" id="CHEBI:62727"/>
        <dbReference type="ChEBI" id="CHEBI:71302"/>
        <dbReference type="ChEBI" id="CHEBI:456215"/>
    </reaction>
</comment>
<dbReference type="SUPFAM" id="SSF53218">
    <property type="entry name" value="Molybdenum cofactor biosynthesis proteins"/>
    <property type="match status" value="1"/>
</dbReference>
<comment type="cofactor">
    <cofactor evidence="3">
        <name>Mg(2+)</name>
        <dbReference type="ChEBI" id="CHEBI:18420"/>
    </cofactor>
</comment>
<dbReference type="GO" id="GO:0061598">
    <property type="term" value="F:molybdopterin adenylyltransferase activity"/>
    <property type="evidence" value="ECO:0007669"/>
    <property type="project" value="UniProtKB-UniRule"/>
</dbReference>
<evidence type="ECO:0000256" key="1">
    <source>
        <dbReference type="ARBA" id="ARBA00008339"/>
    </source>
</evidence>
<evidence type="ECO:0000259" key="5">
    <source>
        <dbReference type="SMART" id="SM00852"/>
    </source>
</evidence>
<dbReference type="Gene3D" id="2.170.190.11">
    <property type="entry name" value="Molybdopterin biosynthesis moea protein, domain 3"/>
    <property type="match status" value="1"/>
</dbReference>
<evidence type="ECO:0000313" key="6">
    <source>
        <dbReference type="EMBL" id="KAK3485439.1"/>
    </source>
</evidence>
<reference evidence="6 7" key="1">
    <citation type="journal article" date="2023" name="Mol. Phylogenet. Evol.">
        <title>Genome-scale phylogeny and comparative genomics of the fungal order Sordariales.</title>
        <authorList>
            <person name="Hensen N."/>
            <person name="Bonometti L."/>
            <person name="Westerberg I."/>
            <person name="Brannstrom I.O."/>
            <person name="Guillou S."/>
            <person name="Cros-Aarteil S."/>
            <person name="Calhoun S."/>
            <person name="Haridas S."/>
            <person name="Kuo A."/>
            <person name="Mondo S."/>
            <person name="Pangilinan J."/>
            <person name="Riley R."/>
            <person name="LaButti K."/>
            <person name="Andreopoulos B."/>
            <person name="Lipzen A."/>
            <person name="Chen C."/>
            <person name="Yan M."/>
            <person name="Daum C."/>
            <person name="Ng V."/>
            <person name="Clum A."/>
            <person name="Steindorff A."/>
            <person name="Ohm R.A."/>
            <person name="Martin F."/>
            <person name="Silar P."/>
            <person name="Natvig D.O."/>
            <person name="Lalanne C."/>
            <person name="Gautier V."/>
            <person name="Ament-Velasquez S.L."/>
            <person name="Kruys A."/>
            <person name="Hutchinson M.I."/>
            <person name="Powell A.J."/>
            <person name="Barry K."/>
            <person name="Miller A.N."/>
            <person name="Grigoriev I.V."/>
            <person name="Debuchy R."/>
            <person name="Gladieux P."/>
            <person name="Hiltunen Thoren M."/>
            <person name="Johannesson H."/>
        </authorList>
    </citation>
    <scope>NUCLEOTIDE SEQUENCE [LARGE SCALE GENOMIC DNA]</scope>
    <source>
        <strain evidence="6 7">FGSC 10403</strain>
    </source>
</reference>
<dbReference type="GO" id="GO:0046872">
    <property type="term" value="F:metal ion binding"/>
    <property type="evidence" value="ECO:0007669"/>
    <property type="project" value="UniProtKB-UniRule"/>
</dbReference>
<dbReference type="Proteomes" id="UP001285908">
    <property type="component" value="Unassembled WGS sequence"/>
</dbReference>
<dbReference type="InterPro" id="IPR036425">
    <property type="entry name" value="MoaB/Mog-like_dom_sf"/>
</dbReference>
<proteinExistence type="inferred from homology"/>
<keyword evidence="3" id="KW-0500">Molybdenum</keyword>
<evidence type="ECO:0000256" key="3">
    <source>
        <dbReference type="RuleBase" id="RU365090"/>
    </source>
</evidence>
<comment type="similarity">
    <text evidence="3">Belongs to the MoeA family.</text>
</comment>
<dbReference type="InterPro" id="IPR038987">
    <property type="entry name" value="MoeA-like"/>
</dbReference>
<dbReference type="GO" id="GO:0005829">
    <property type="term" value="C:cytosol"/>
    <property type="evidence" value="ECO:0007669"/>
    <property type="project" value="TreeGrafter"/>
</dbReference>
<dbReference type="GO" id="GO:0006777">
    <property type="term" value="P:Mo-molybdopterin cofactor biosynthetic process"/>
    <property type="evidence" value="ECO:0007669"/>
    <property type="project" value="UniProtKB-UniRule"/>
</dbReference>
<dbReference type="FunFam" id="3.40.980.10:FF:000015">
    <property type="entry name" value="Molybdopterin molybdenumtransferase"/>
    <property type="match status" value="1"/>
</dbReference>
<keyword evidence="3" id="KW-0501">Molybdenum cofactor biosynthesis</keyword>
<organism evidence="6 7">
    <name type="scientific">Neurospora hispaniola</name>
    <dbReference type="NCBI Taxonomy" id="588809"/>
    <lineage>
        <taxon>Eukaryota</taxon>
        <taxon>Fungi</taxon>
        <taxon>Dikarya</taxon>
        <taxon>Ascomycota</taxon>
        <taxon>Pezizomycotina</taxon>
        <taxon>Sordariomycetes</taxon>
        <taxon>Sordariomycetidae</taxon>
        <taxon>Sordariales</taxon>
        <taxon>Sordariaceae</taxon>
        <taxon>Neurospora</taxon>
    </lineage>
</organism>
<accession>A0AAJ0HYV8</accession>
<protein>
    <recommendedName>
        <fullName evidence="2">molybdopterin adenylyltransferase</fullName>
        <ecNumber evidence="2">2.7.7.75</ecNumber>
    </recommendedName>
</protein>
<dbReference type="EMBL" id="JAULSX010000010">
    <property type="protein sequence ID" value="KAK3485439.1"/>
    <property type="molecule type" value="Genomic_DNA"/>
</dbReference>
<dbReference type="PANTHER" id="PTHR10192">
    <property type="entry name" value="MOLYBDOPTERIN BIOSYNTHESIS PROTEIN"/>
    <property type="match status" value="1"/>
</dbReference>
<dbReference type="Gene3D" id="3.40.980.10">
    <property type="entry name" value="MoaB/Mog-like domain"/>
    <property type="match status" value="1"/>
</dbReference>
<dbReference type="InterPro" id="IPR005110">
    <property type="entry name" value="MoeA_linker/N"/>
</dbReference>
<name>A0AAJ0HYV8_9PEZI</name>
<keyword evidence="3" id="KW-0479">Metal-binding</keyword>
<dbReference type="EC" id="2.7.7.75" evidence="2"/>
<evidence type="ECO:0000256" key="2">
    <source>
        <dbReference type="ARBA" id="ARBA00012509"/>
    </source>
</evidence>
<gene>
    <name evidence="6" type="ORF">B0T23DRAFT_408528</name>
</gene>
<dbReference type="CDD" id="cd00887">
    <property type="entry name" value="MoeA"/>
    <property type="match status" value="1"/>
</dbReference>
<dbReference type="AlphaFoldDB" id="A0AAJ0HYV8"/>
<dbReference type="RefSeq" id="XP_062688343.1">
    <property type="nucleotide sequence ID" value="XM_062839306.1"/>
</dbReference>
<keyword evidence="4" id="KW-0472">Membrane</keyword>
<dbReference type="FunFam" id="2.170.190.11:FF:000006">
    <property type="entry name" value="Molybdopterin molybdenumtransferase"/>
    <property type="match status" value="1"/>
</dbReference>
<dbReference type="SUPFAM" id="SSF63882">
    <property type="entry name" value="MoeA N-terminal region -like"/>
    <property type="match status" value="1"/>
</dbReference>
<evidence type="ECO:0000313" key="7">
    <source>
        <dbReference type="Proteomes" id="UP001285908"/>
    </source>
</evidence>
<dbReference type="Pfam" id="PF03453">
    <property type="entry name" value="MoeA_N"/>
    <property type="match status" value="1"/>
</dbReference>
<dbReference type="GO" id="GO:0061599">
    <property type="term" value="F:molybdopterin molybdotransferase activity"/>
    <property type="evidence" value="ECO:0007669"/>
    <property type="project" value="UniProtKB-UniRule"/>
</dbReference>
<dbReference type="InterPro" id="IPR036688">
    <property type="entry name" value="MoeA_C_domain_IV_sf"/>
</dbReference>
<dbReference type="GeneID" id="87876928"/>
<feature type="transmembrane region" description="Helical" evidence="4">
    <location>
        <begin position="27"/>
        <end position="50"/>
    </location>
</feature>
<dbReference type="GO" id="GO:0005524">
    <property type="term" value="F:ATP binding"/>
    <property type="evidence" value="ECO:0007669"/>
    <property type="project" value="UniProtKB-UniRule"/>
</dbReference>
<feature type="domain" description="MoaB/Mog" evidence="5">
    <location>
        <begin position="419"/>
        <end position="574"/>
    </location>
</feature>
<dbReference type="PANTHER" id="PTHR10192:SF30">
    <property type="entry name" value="MOLYBDOPTERIN ADENYLYLTRANSFERASE"/>
    <property type="match status" value="1"/>
</dbReference>
<feature type="transmembrane region" description="Helical" evidence="4">
    <location>
        <begin position="71"/>
        <end position="94"/>
    </location>
</feature>
<keyword evidence="7" id="KW-1185">Reference proteome</keyword>
<dbReference type="InterPro" id="IPR036135">
    <property type="entry name" value="MoeA_linker/N_sf"/>
</dbReference>
<comment type="pathway">
    <text evidence="3">Cofactor biosynthesis; molybdopterin biosynthesis.</text>
</comment>
<keyword evidence="4" id="KW-0812">Transmembrane</keyword>
<evidence type="ECO:0000256" key="4">
    <source>
        <dbReference type="SAM" id="Phobius"/>
    </source>
</evidence>
<dbReference type="SMART" id="SM00852">
    <property type="entry name" value="MoCF_biosynth"/>
    <property type="match status" value="1"/>
</dbReference>
<comment type="similarity">
    <text evidence="1">In the C-terminal section; belongs to the MoeA family.</text>
</comment>
<comment type="function">
    <text evidence="3">Catalyzes two steps in the biosynthesis of the molybdenum cofactor. In the first step, molybdopterin is adenylated. Subsequently, molybdate is inserted into adenylated molybdopterin and AMP is released.</text>
</comment>
<keyword evidence="3" id="KW-0808">Transferase</keyword>
<sequence>MPSLTASPSTEGSSSTPTDSQLDTATIIYTVSGAIWILVAGSYMTFLMALMDERLDSTEETGVVVAPRTRFTARILWAVLKGLLWPLVLLWILVESTVMDCCIPVCKWCAGGCMYDGRCSSKEISKYAARDRNPIQCRLSLENRAGGPDCCKQLEKAQLERLLIDVILTISNYLSILPGRISSAVRHEHARHSIRSKPKMHTTPLTTMAMQYQAALQILQKTANDMSKRRTRTEELVPLEDSVGRTAAKDILSPDSTPPFDTAAADGFALVSSATINASPMNPVYFRVAGTITAGEEPPLMPPCRGPDGVPQCYEIMVGARFPDTATEHLIHMDACVWATDVQEVSVSEVPKADPQLGNRFIKITKPVTYNANRRRAGEDISKGDRLIRAGMKIRSSHLLPLASVGIKEVAVEPLIRVGVWSTGREIVRSDVDGPTATQRTGTRYTYDADGPYLMAALKEFGAEPHFLGLLPGDDPAVLEKALGETMATDKFDVLVTTGAATPGRSGFVRSVIEKLGGQVHFHGVAMRPGGTAMFASLESTAPNNGLVSFFGLPGDPCAMAACFRFLIIPYLQFVRGEKADEPLMATLELRCSTRQESEPNMDAGAPVEASMGNNCGPLCMDCFRHGRVTASEDGRRKVVRMTKDQGPGKVYPFTEANCWIHLPHGQEIVQGAMVPCLSLSACRDEKWQ</sequence>
<dbReference type="SUPFAM" id="SSF63867">
    <property type="entry name" value="MoeA C-terminal domain-like"/>
    <property type="match status" value="1"/>
</dbReference>
<comment type="caution">
    <text evidence="6">The sequence shown here is derived from an EMBL/GenBank/DDBJ whole genome shotgun (WGS) entry which is preliminary data.</text>
</comment>
<comment type="catalytic activity">
    <reaction evidence="3">
        <text>molybdopterin + ATP + H(+) = adenylyl-molybdopterin + diphosphate</text>
        <dbReference type="Rhea" id="RHEA:31331"/>
        <dbReference type="ChEBI" id="CHEBI:15378"/>
        <dbReference type="ChEBI" id="CHEBI:30616"/>
        <dbReference type="ChEBI" id="CHEBI:33019"/>
        <dbReference type="ChEBI" id="CHEBI:58698"/>
        <dbReference type="ChEBI" id="CHEBI:62727"/>
    </reaction>
</comment>